<evidence type="ECO:0000313" key="2">
    <source>
        <dbReference type="Proteomes" id="UP001412067"/>
    </source>
</evidence>
<comment type="caution">
    <text evidence="1">The sequence shown here is derived from an EMBL/GenBank/DDBJ whole genome shotgun (WGS) entry which is preliminary data.</text>
</comment>
<gene>
    <name evidence="1" type="ORF">KSP40_PGU005596</name>
</gene>
<protein>
    <submittedName>
        <fullName evidence="1">Uncharacterized protein</fullName>
    </submittedName>
</protein>
<sequence length="85" mass="9533">MRSDQVKHPYGDFPGAVSIFLWFDPALPIPPLMRCFAEQMKLTYDASIDDSRNAPIVQTHVNEARTAIPESALNIGYSIARLPRC</sequence>
<keyword evidence="2" id="KW-1185">Reference proteome</keyword>
<name>A0ABR2MR42_9ASPA</name>
<accession>A0ABR2MR42</accession>
<dbReference type="Proteomes" id="UP001412067">
    <property type="component" value="Unassembled WGS sequence"/>
</dbReference>
<reference evidence="1 2" key="1">
    <citation type="journal article" date="2022" name="Nat. Plants">
        <title>Genomes of leafy and leafless Platanthera orchids illuminate the evolution of mycoheterotrophy.</title>
        <authorList>
            <person name="Li M.H."/>
            <person name="Liu K.W."/>
            <person name="Li Z."/>
            <person name="Lu H.C."/>
            <person name="Ye Q.L."/>
            <person name="Zhang D."/>
            <person name="Wang J.Y."/>
            <person name="Li Y.F."/>
            <person name="Zhong Z.M."/>
            <person name="Liu X."/>
            <person name="Yu X."/>
            <person name="Liu D.K."/>
            <person name="Tu X.D."/>
            <person name="Liu B."/>
            <person name="Hao Y."/>
            <person name="Liao X.Y."/>
            <person name="Jiang Y.T."/>
            <person name="Sun W.H."/>
            <person name="Chen J."/>
            <person name="Chen Y.Q."/>
            <person name="Ai Y."/>
            <person name="Zhai J.W."/>
            <person name="Wu S.S."/>
            <person name="Zhou Z."/>
            <person name="Hsiao Y.Y."/>
            <person name="Wu W.L."/>
            <person name="Chen Y.Y."/>
            <person name="Lin Y.F."/>
            <person name="Hsu J.L."/>
            <person name="Li C.Y."/>
            <person name="Wang Z.W."/>
            <person name="Zhao X."/>
            <person name="Zhong W.Y."/>
            <person name="Ma X.K."/>
            <person name="Ma L."/>
            <person name="Huang J."/>
            <person name="Chen G.Z."/>
            <person name="Huang M.Z."/>
            <person name="Huang L."/>
            <person name="Peng D.H."/>
            <person name="Luo Y.B."/>
            <person name="Zou S.Q."/>
            <person name="Chen S.P."/>
            <person name="Lan S."/>
            <person name="Tsai W.C."/>
            <person name="Van de Peer Y."/>
            <person name="Liu Z.J."/>
        </authorList>
    </citation>
    <scope>NUCLEOTIDE SEQUENCE [LARGE SCALE GENOMIC DNA]</scope>
    <source>
        <strain evidence="1">Lor288</strain>
    </source>
</reference>
<dbReference type="EMBL" id="JBBWWR010000005">
    <property type="protein sequence ID" value="KAK8966643.1"/>
    <property type="molecule type" value="Genomic_DNA"/>
</dbReference>
<proteinExistence type="predicted"/>
<evidence type="ECO:0000313" key="1">
    <source>
        <dbReference type="EMBL" id="KAK8966643.1"/>
    </source>
</evidence>
<organism evidence="1 2">
    <name type="scientific">Platanthera guangdongensis</name>
    <dbReference type="NCBI Taxonomy" id="2320717"/>
    <lineage>
        <taxon>Eukaryota</taxon>
        <taxon>Viridiplantae</taxon>
        <taxon>Streptophyta</taxon>
        <taxon>Embryophyta</taxon>
        <taxon>Tracheophyta</taxon>
        <taxon>Spermatophyta</taxon>
        <taxon>Magnoliopsida</taxon>
        <taxon>Liliopsida</taxon>
        <taxon>Asparagales</taxon>
        <taxon>Orchidaceae</taxon>
        <taxon>Orchidoideae</taxon>
        <taxon>Orchideae</taxon>
        <taxon>Orchidinae</taxon>
        <taxon>Platanthera</taxon>
    </lineage>
</organism>